<accession>A0A0E9WW87</accession>
<evidence type="ECO:0000313" key="1">
    <source>
        <dbReference type="EMBL" id="JAH94466.1"/>
    </source>
</evidence>
<protein>
    <submittedName>
        <fullName evidence="1">Uncharacterized protein</fullName>
    </submittedName>
</protein>
<name>A0A0E9WW87_ANGAN</name>
<sequence length="81" mass="9216">MAVGSRQEVRSYGVNAPLRWYKERTRCLRTVELQHSTKSLCPHDCDEGALLQTEATRTPEEFTVIVVHGLEQENTFALNVV</sequence>
<dbReference type="EMBL" id="GBXM01014111">
    <property type="protein sequence ID" value="JAH94466.1"/>
    <property type="molecule type" value="Transcribed_RNA"/>
</dbReference>
<dbReference type="AlphaFoldDB" id="A0A0E9WW87"/>
<organism evidence="1">
    <name type="scientific">Anguilla anguilla</name>
    <name type="common">European freshwater eel</name>
    <name type="synonym">Muraena anguilla</name>
    <dbReference type="NCBI Taxonomy" id="7936"/>
    <lineage>
        <taxon>Eukaryota</taxon>
        <taxon>Metazoa</taxon>
        <taxon>Chordata</taxon>
        <taxon>Craniata</taxon>
        <taxon>Vertebrata</taxon>
        <taxon>Euteleostomi</taxon>
        <taxon>Actinopterygii</taxon>
        <taxon>Neopterygii</taxon>
        <taxon>Teleostei</taxon>
        <taxon>Anguilliformes</taxon>
        <taxon>Anguillidae</taxon>
        <taxon>Anguilla</taxon>
    </lineage>
</organism>
<reference evidence="1" key="1">
    <citation type="submission" date="2014-11" db="EMBL/GenBank/DDBJ databases">
        <authorList>
            <person name="Amaro Gonzalez C."/>
        </authorList>
    </citation>
    <scope>NUCLEOTIDE SEQUENCE</scope>
</reference>
<reference evidence="1" key="2">
    <citation type="journal article" date="2015" name="Fish Shellfish Immunol.">
        <title>Early steps in the European eel (Anguilla anguilla)-Vibrio vulnificus interaction in the gills: Role of the RtxA13 toxin.</title>
        <authorList>
            <person name="Callol A."/>
            <person name="Pajuelo D."/>
            <person name="Ebbesson L."/>
            <person name="Teles M."/>
            <person name="MacKenzie S."/>
            <person name="Amaro C."/>
        </authorList>
    </citation>
    <scope>NUCLEOTIDE SEQUENCE</scope>
</reference>
<proteinExistence type="predicted"/>